<protein>
    <submittedName>
        <fullName evidence="2">Uncharacterized protein</fullName>
    </submittedName>
</protein>
<dbReference type="EMBL" id="CP037423">
    <property type="protein sequence ID" value="QDV41528.1"/>
    <property type="molecule type" value="Genomic_DNA"/>
</dbReference>
<sequence length="139" mass="15297" precursor="true">MKLSPRMAVIAPALLLATIGLVPSVAAQTGITNTAIVAPTQGAALDDYLISRLRATSEDQRQYVREIVKLVDQNKLEKRLVLALERYARRKSPYFPLPAYERALRVEAGKRGVAVPTLKEIVARNGASAARAVRDSRFR</sequence>
<dbReference type="KEGG" id="snep:Enr13x_13710"/>
<keyword evidence="1" id="KW-0732">Signal</keyword>
<accession>A0A518HL11</accession>
<dbReference type="Proteomes" id="UP000319004">
    <property type="component" value="Chromosome"/>
</dbReference>
<dbReference type="RefSeq" id="WP_145385240.1">
    <property type="nucleotide sequence ID" value="NZ_CP037423.1"/>
</dbReference>
<keyword evidence="3" id="KW-1185">Reference proteome</keyword>
<evidence type="ECO:0000313" key="3">
    <source>
        <dbReference type="Proteomes" id="UP000319004"/>
    </source>
</evidence>
<dbReference type="OrthoDB" id="292348at2"/>
<name>A0A518HL11_9BACT</name>
<organism evidence="2 3">
    <name type="scientific">Stieleria neptunia</name>
    <dbReference type="NCBI Taxonomy" id="2527979"/>
    <lineage>
        <taxon>Bacteria</taxon>
        <taxon>Pseudomonadati</taxon>
        <taxon>Planctomycetota</taxon>
        <taxon>Planctomycetia</taxon>
        <taxon>Pirellulales</taxon>
        <taxon>Pirellulaceae</taxon>
        <taxon>Stieleria</taxon>
    </lineage>
</organism>
<evidence type="ECO:0000256" key="1">
    <source>
        <dbReference type="SAM" id="SignalP"/>
    </source>
</evidence>
<proteinExistence type="predicted"/>
<dbReference type="AlphaFoldDB" id="A0A518HL11"/>
<feature type="signal peptide" evidence="1">
    <location>
        <begin position="1"/>
        <end position="27"/>
    </location>
</feature>
<evidence type="ECO:0000313" key="2">
    <source>
        <dbReference type="EMBL" id="QDV41528.1"/>
    </source>
</evidence>
<feature type="chain" id="PRO_5022164912" evidence="1">
    <location>
        <begin position="28"/>
        <end position="139"/>
    </location>
</feature>
<gene>
    <name evidence="2" type="ORF">Enr13x_13710</name>
</gene>
<reference evidence="2 3" key="1">
    <citation type="submission" date="2019-03" db="EMBL/GenBank/DDBJ databases">
        <title>Deep-cultivation of Planctomycetes and their phenomic and genomic characterization uncovers novel biology.</title>
        <authorList>
            <person name="Wiegand S."/>
            <person name="Jogler M."/>
            <person name="Boedeker C."/>
            <person name="Pinto D."/>
            <person name="Vollmers J."/>
            <person name="Rivas-Marin E."/>
            <person name="Kohn T."/>
            <person name="Peeters S.H."/>
            <person name="Heuer A."/>
            <person name="Rast P."/>
            <person name="Oberbeckmann S."/>
            <person name="Bunk B."/>
            <person name="Jeske O."/>
            <person name="Meyerdierks A."/>
            <person name="Storesund J.E."/>
            <person name="Kallscheuer N."/>
            <person name="Luecker S."/>
            <person name="Lage O.M."/>
            <person name="Pohl T."/>
            <person name="Merkel B.J."/>
            <person name="Hornburger P."/>
            <person name="Mueller R.-W."/>
            <person name="Bruemmer F."/>
            <person name="Labrenz M."/>
            <person name="Spormann A.M."/>
            <person name="Op den Camp H."/>
            <person name="Overmann J."/>
            <person name="Amann R."/>
            <person name="Jetten M.S.M."/>
            <person name="Mascher T."/>
            <person name="Medema M.H."/>
            <person name="Devos D.P."/>
            <person name="Kaster A.-K."/>
            <person name="Ovreas L."/>
            <person name="Rohde M."/>
            <person name="Galperin M.Y."/>
            <person name="Jogler C."/>
        </authorList>
    </citation>
    <scope>NUCLEOTIDE SEQUENCE [LARGE SCALE GENOMIC DNA]</scope>
    <source>
        <strain evidence="2 3">Enr13</strain>
    </source>
</reference>